<name>A0A937X1K7_9BACT</name>
<reference evidence="2 3" key="1">
    <citation type="submission" date="2019-03" db="EMBL/GenBank/DDBJ databases">
        <title>Lake Tanganyika Metagenome-Assembled Genomes (MAGs).</title>
        <authorList>
            <person name="Tran P."/>
        </authorList>
    </citation>
    <scope>NUCLEOTIDE SEQUENCE [LARGE SCALE GENOMIC DNA]</scope>
    <source>
        <strain evidence="2">K_DeepCast_65m_m2_236</strain>
    </source>
</reference>
<dbReference type="PANTHER" id="PTHR42924:SF3">
    <property type="entry name" value="POLYMERASE_HISTIDINOL PHOSPHATASE N-TERMINAL DOMAIN-CONTAINING PROTEIN"/>
    <property type="match status" value="1"/>
</dbReference>
<dbReference type="SMART" id="SM00481">
    <property type="entry name" value="POLIIIAc"/>
    <property type="match status" value="1"/>
</dbReference>
<proteinExistence type="predicted"/>
<comment type="caution">
    <text evidence="2">The sequence shown here is derived from an EMBL/GenBank/DDBJ whole genome shotgun (WGS) entry which is preliminary data.</text>
</comment>
<evidence type="ECO:0000313" key="2">
    <source>
        <dbReference type="EMBL" id="MBM3274316.1"/>
    </source>
</evidence>
<sequence length="188" mass="20560">MPIVTLPLLAGWILLANHTHTQASPDSTLRVADLDALAKDKGVQAVVITDHDNVRAVLDPAFHASSSVRFIEGEEWGNILDRNFVGHVGLIGLKGDFDVESSLPVEEALSQAKSRGALAVINHPFNWLLARRGKDIPRDAGGVEVWNQAWNDLTMRNDQALKWWDAGLRGGRRLVAVGGADVHGIRIW</sequence>
<protein>
    <submittedName>
        <fullName evidence="2">CehA/McbA family metallohydrolase</fullName>
    </submittedName>
</protein>
<feature type="non-terminal residue" evidence="2">
    <location>
        <position position="188"/>
    </location>
</feature>
<dbReference type="InterPro" id="IPR016195">
    <property type="entry name" value="Pol/histidinol_Pase-like"/>
</dbReference>
<dbReference type="Gene3D" id="3.20.20.140">
    <property type="entry name" value="Metal-dependent hydrolases"/>
    <property type="match status" value="1"/>
</dbReference>
<gene>
    <name evidence="2" type="ORF">FJZ00_04145</name>
</gene>
<dbReference type="InterPro" id="IPR052018">
    <property type="entry name" value="PHP_domain"/>
</dbReference>
<organism evidence="2 3">
    <name type="scientific">Candidatus Tanganyikabacteria bacterium</name>
    <dbReference type="NCBI Taxonomy" id="2961651"/>
    <lineage>
        <taxon>Bacteria</taxon>
        <taxon>Bacillati</taxon>
        <taxon>Candidatus Sericytochromatia</taxon>
        <taxon>Candidatus Tanganyikabacteria</taxon>
    </lineage>
</organism>
<dbReference type="Pfam" id="PF02811">
    <property type="entry name" value="PHP"/>
    <property type="match status" value="1"/>
</dbReference>
<evidence type="ECO:0000259" key="1">
    <source>
        <dbReference type="SMART" id="SM00481"/>
    </source>
</evidence>
<dbReference type="PANTHER" id="PTHR42924">
    <property type="entry name" value="EXONUCLEASE"/>
    <property type="match status" value="1"/>
</dbReference>
<dbReference type="EMBL" id="VGJX01000180">
    <property type="protein sequence ID" value="MBM3274316.1"/>
    <property type="molecule type" value="Genomic_DNA"/>
</dbReference>
<dbReference type="AlphaFoldDB" id="A0A937X1K7"/>
<accession>A0A937X1K7</accession>
<dbReference type="GO" id="GO:0004534">
    <property type="term" value="F:5'-3' RNA exonuclease activity"/>
    <property type="evidence" value="ECO:0007669"/>
    <property type="project" value="TreeGrafter"/>
</dbReference>
<dbReference type="SUPFAM" id="SSF89550">
    <property type="entry name" value="PHP domain-like"/>
    <property type="match status" value="1"/>
</dbReference>
<dbReference type="GO" id="GO:0035312">
    <property type="term" value="F:5'-3' DNA exonuclease activity"/>
    <property type="evidence" value="ECO:0007669"/>
    <property type="project" value="TreeGrafter"/>
</dbReference>
<evidence type="ECO:0000313" key="3">
    <source>
        <dbReference type="Proteomes" id="UP000703893"/>
    </source>
</evidence>
<dbReference type="InterPro" id="IPR003141">
    <property type="entry name" value="Pol/His_phosphatase_N"/>
</dbReference>
<dbReference type="NCBIfam" id="NF038032">
    <property type="entry name" value="CehA_McbA_metalo"/>
    <property type="match status" value="1"/>
</dbReference>
<feature type="domain" description="Polymerase/histidinol phosphatase N-terminal" evidence="1">
    <location>
        <begin position="15"/>
        <end position="80"/>
    </location>
</feature>
<dbReference type="InterPro" id="IPR004013">
    <property type="entry name" value="PHP_dom"/>
</dbReference>
<dbReference type="Proteomes" id="UP000703893">
    <property type="component" value="Unassembled WGS sequence"/>
</dbReference>